<evidence type="ECO:0000313" key="2">
    <source>
        <dbReference type="EMBL" id="MVZ63447.1"/>
    </source>
</evidence>
<comment type="caution">
    <text evidence="2">The sequence shown here is derived from an EMBL/GenBank/DDBJ whole genome shotgun (WGS) entry which is preliminary data.</text>
</comment>
<dbReference type="InterPro" id="IPR032710">
    <property type="entry name" value="NTF2-like_dom_sf"/>
</dbReference>
<protein>
    <submittedName>
        <fullName evidence="2">Nuclear transport factor 2 family protein</fullName>
    </submittedName>
</protein>
<keyword evidence="3" id="KW-1185">Reference proteome</keyword>
<dbReference type="OrthoDB" id="582835at2"/>
<evidence type="ECO:0000313" key="3">
    <source>
        <dbReference type="Proteomes" id="UP000435036"/>
    </source>
</evidence>
<feature type="domain" description="SnoaL-like" evidence="1">
    <location>
        <begin position="8"/>
        <end position="119"/>
    </location>
</feature>
<accession>A0A6N8L2C3</accession>
<dbReference type="AlphaFoldDB" id="A0A6N8L2C3"/>
<gene>
    <name evidence="2" type="ORF">GQF63_15575</name>
</gene>
<proteinExistence type="predicted"/>
<name>A0A6N8L2C3_9SPHI</name>
<dbReference type="InterPro" id="IPR037401">
    <property type="entry name" value="SnoaL-like"/>
</dbReference>
<dbReference type="EMBL" id="WSQA01000013">
    <property type="protein sequence ID" value="MVZ63447.1"/>
    <property type="molecule type" value="Genomic_DNA"/>
</dbReference>
<dbReference type="RefSeq" id="WP_160370163.1">
    <property type="nucleotide sequence ID" value="NZ_WSQA01000013.1"/>
</dbReference>
<reference evidence="2 3" key="1">
    <citation type="submission" date="2019-12" db="EMBL/GenBank/DDBJ databases">
        <authorList>
            <person name="Dong K."/>
        </authorList>
    </citation>
    <scope>NUCLEOTIDE SEQUENCE [LARGE SCALE GENOMIC DNA]</scope>
    <source>
        <strain evidence="2 3">JCM 31225</strain>
    </source>
</reference>
<organism evidence="2 3">
    <name type="scientific">Sphingobacterium humi</name>
    <dbReference type="NCBI Taxonomy" id="1796905"/>
    <lineage>
        <taxon>Bacteria</taxon>
        <taxon>Pseudomonadati</taxon>
        <taxon>Bacteroidota</taxon>
        <taxon>Sphingobacteriia</taxon>
        <taxon>Sphingobacteriales</taxon>
        <taxon>Sphingobacteriaceae</taxon>
        <taxon>Sphingobacterium</taxon>
    </lineage>
</organism>
<dbReference type="Proteomes" id="UP000435036">
    <property type="component" value="Unassembled WGS sequence"/>
</dbReference>
<dbReference type="SUPFAM" id="SSF54427">
    <property type="entry name" value="NTF2-like"/>
    <property type="match status" value="1"/>
</dbReference>
<sequence>MEKREAIIRNYIKAYNNFDVEGMLADFTEDIIFENIQNQVTTDSLTGKEAFREQAEQAKDFFSQRKQTIKAIKLQEDYVEIDIDYEATLAIDFPGSIKKGEKINLQGKSIFTFNTDYKIEKLLDIS</sequence>
<dbReference type="Pfam" id="PF12680">
    <property type="entry name" value="SnoaL_2"/>
    <property type="match status" value="1"/>
</dbReference>
<evidence type="ECO:0000259" key="1">
    <source>
        <dbReference type="Pfam" id="PF12680"/>
    </source>
</evidence>
<dbReference type="Gene3D" id="3.10.450.50">
    <property type="match status" value="1"/>
</dbReference>